<dbReference type="GO" id="GO:0003677">
    <property type="term" value="F:DNA binding"/>
    <property type="evidence" value="ECO:0007669"/>
    <property type="project" value="UniProtKB-KW"/>
</dbReference>
<keyword evidence="3" id="KW-1185">Reference proteome</keyword>
<evidence type="ECO:0000313" key="2">
    <source>
        <dbReference type="EMBL" id="MBB5868789.1"/>
    </source>
</evidence>
<name>A0A841BNL5_9ACTN</name>
<dbReference type="PANTHER" id="PTHR34293:SF1">
    <property type="entry name" value="HTH-TYPE TRANSCRIPTIONAL REGULATOR TRMBL2"/>
    <property type="match status" value="1"/>
</dbReference>
<dbReference type="PROSITE" id="PS50043">
    <property type="entry name" value="HTH_LUXR_2"/>
    <property type="match status" value="1"/>
</dbReference>
<keyword evidence="2" id="KW-0238">DNA-binding</keyword>
<proteinExistence type="predicted"/>
<sequence length="343" mass="37131">MHNVINAEAAPVKWGVSSDAVLVFRALRMSGSQPLQSLAHDIGMTGRRTAAAIDELRDIQAVALAHGRWSASDPAAVSAVVLGRRTAALARRSSPAIASATVLATGDSSDRHTLRHLNRDATRHRLGELVGVARHEHLVMSPELVFDAAAMAAASSSEATLISRRVHIRAMYRPGASHDTGPPPPPQAEHRTTADLRLKLFVVDRRVALFPVDPGELDRGYLEATDPALVEALVAAFERSWSCADDPWETVVPELALSPREQVLVGLLRSGHTDASAAREMRLSERSVTNIVRSLMDRLGVENRFQLGLALGGLRITQVPEGTKLLIDTFKRQQTESESDDDA</sequence>
<reference evidence="2 3" key="1">
    <citation type="submission" date="2020-08" db="EMBL/GenBank/DDBJ databases">
        <title>Sequencing the genomes of 1000 actinobacteria strains.</title>
        <authorList>
            <person name="Klenk H.-P."/>
        </authorList>
    </citation>
    <scope>NUCLEOTIDE SEQUENCE [LARGE SCALE GENOMIC DNA]</scope>
    <source>
        <strain evidence="2 3">DSM 45362</strain>
    </source>
</reference>
<dbReference type="InterPro" id="IPR051797">
    <property type="entry name" value="TrmB-like"/>
</dbReference>
<accession>A0A841BNL5</accession>
<gene>
    <name evidence="2" type="ORF">F4553_002168</name>
</gene>
<dbReference type="GO" id="GO:0006355">
    <property type="term" value="P:regulation of DNA-templated transcription"/>
    <property type="evidence" value="ECO:0007669"/>
    <property type="project" value="InterPro"/>
</dbReference>
<dbReference type="Pfam" id="PF00196">
    <property type="entry name" value="GerE"/>
    <property type="match status" value="1"/>
</dbReference>
<dbReference type="EMBL" id="JACHMN010000002">
    <property type="protein sequence ID" value="MBB5868789.1"/>
    <property type="molecule type" value="Genomic_DNA"/>
</dbReference>
<organism evidence="2 3">
    <name type="scientific">Allocatelliglobosispora scoriae</name>
    <dbReference type="NCBI Taxonomy" id="643052"/>
    <lineage>
        <taxon>Bacteria</taxon>
        <taxon>Bacillati</taxon>
        <taxon>Actinomycetota</taxon>
        <taxon>Actinomycetes</taxon>
        <taxon>Micromonosporales</taxon>
        <taxon>Micromonosporaceae</taxon>
        <taxon>Allocatelliglobosispora</taxon>
    </lineage>
</organism>
<dbReference type="AlphaFoldDB" id="A0A841BNL5"/>
<dbReference type="SUPFAM" id="SSF46894">
    <property type="entry name" value="C-terminal effector domain of the bipartite response regulators"/>
    <property type="match status" value="1"/>
</dbReference>
<dbReference type="Proteomes" id="UP000587527">
    <property type="component" value="Unassembled WGS sequence"/>
</dbReference>
<protein>
    <submittedName>
        <fullName evidence="2">DNA-binding CsgD family transcriptional regulator</fullName>
    </submittedName>
</protein>
<comment type="caution">
    <text evidence="2">The sequence shown here is derived from an EMBL/GenBank/DDBJ whole genome shotgun (WGS) entry which is preliminary data.</text>
</comment>
<dbReference type="InterPro" id="IPR036388">
    <property type="entry name" value="WH-like_DNA-bd_sf"/>
</dbReference>
<feature type="domain" description="HTH luxR-type" evidence="1">
    <location>
        <begin position="250"/>
        <end position="315"/>
    </location>
</feature>
<evidence type="ECO:0000259" key="1">
    <source>
        <dbReference type="PROSITE" id="PS50043"/>
    </source>
</evidence>
<dbReference type="InterPro" id="IPR016032">
    <property type="entry name" value="Sig_transdc_resp-reg_C-effctor"/>
</dbReference>
<dbReference type="PANTHER" id="PTHR34293">
    <property type="entry name" value="HTH-TYPE TRANSCRIPTIONAL REGULATOR TRMBL2"/>
    <property type="match status" value="1"/>
</dbReference>
<dbReference type="RefSeq" id="WP_184834980.1">
    <property type="nucleotide sequence ID" value="NZ_JACHMN010000002.1"/>
</dbReference>
<evidence type="ECO:0000313" key="3">
    <source>
        <dbReference type="Proteomes" id="UP000587527"/>
    </source>
</evidence>
<dbReference type="InterPro" id="IPR000792">
    <property type="entry name" value="Tscrpt_reg_LuxR_C"/>
</dbReference>
<dbReference type="Gene3D" id="1.10.10.10">
    <property type="entry name" value="Winged helix-like DNA-binding domain superfamily/Winged helix DNA-binding domain"/>
    <property type="match status" value="1"/>
</dbReference>
<dbReference type="SMART" id="SM00421">
    <property type="entry name" value="HTH_LUXR"/>
    <property type="match status" value="1"/>
</dbReference>